<dbReference type="Proteomes" id="UP000829720">
    <property type="component" value="Unassembled WGS sequence"/>
</dbReference>
<evidence type="ECO:0000313" key="1">
    <source>
        <dbReference type="EMBL" id="KAI1887874.1"/>
    </source>
</evidence>
<gene>
    <name evidence="1" type="ORF">AGOR_G00194990</name>
</gene>
<protein>
    <submittedName>
        <fullName evidence="1">Uncharacterized protein</fullName>
    </submittedName>
</protein>
<comment type="caution">
    <text evidence="1">The sequence shown here is derived from an EMBL/GenBank/DDBJ whole genome shotgun (WGS) entry which is preliminary data.</text>
</comment>
<accession>A0A8T3CX31</accession>
<reference evidence="1" key="1">
    <citation type="submission" date="2021-01" db="EMBL/GenBank/DDBJ databases">
        <authorList>
            <person name="Zahm M."/>
            <person name="Roques C."/>
            <person name="Cabau C."/>
            <person name="Klopp C."/>
            <person name="Donnadieu C."/>
            <person name="Jouanno E."/>
            <person name="Lampietro C."/>
            <person name="Louis A."/>
            <person name="Herpin A."/>
            <person name="Echchiki A."/>
            <person name="Berthelot C."/>
            <person name="Parey E."/>
            <person name="Roest-Crollius H."/>
            <person name="Braasch I."/>
            <person name="Postlethwait J."/>
            <person name="Bobe J."/>
            <person name="Montfort J."/>
            <person name="Bouchez O."/>
            <person name="Begum T."/>
            <person name="Mejri S."/>
            <person name="Adams A."/>
            <person name="Chen W.-J."/>
            <person name="Guiguen Y."/>
        </authorList>
    </citation>
    <scope>NUCLEOTIDE SEQUENCE</scope>
    <source>
        <tissue evidence="1">Blood</tissue>
    </source>
</reference>
<keyword evidence="2" id="KW-1185">Reference proteome</keyword>
<evidence type="ECO:0000313" key="2">
    <source>
        <dbReference type="Proteomes" id="UP000829720"/>
    </source>
</evidence>
<dbReference type="EMBL" id="JAERUA010000018">
    <property type="protein sequence ID" value="KAI1887874.1"/>
    <property type="molecule type" value="Genomic_DNA"/>
</dbReference>
<dbReference type="AlphaFoldDB" id="A0A8T3CX31"/>
<sequence>MNSCNTSILRKRILACVIDNESSGIHFGPKLSGTAAIHTLKHAGRSRTHLQCTAGGRSLKAVGQRAGDTE</sequence>
<name>A0A8T3CX31_9TELE</name>
<proteinExistence type="predicted"/>
<organism evidence="1 2">
    <name type="scientific">Albula goreensis</name>
    <dbReference type="NCBI Taxonomy" id="1534307"/>
    <lineage>
        <taxon>Eukaryota</taxon>
        <taxon>Metazoa</taxon>
        <taxon>Chordata</taxon>
        <taxon>Craniata</taxon>
        <taxon>Vertebrata</taxon>
        <taxon>Euteleostomi</taxon>
        <taxon>Actinopterygii</taxon>
        <taxon>Neopterygii</taxon>
        <taxon>Teleostei</taxon>
        <taxon>Albuliformes</taxon>
        <taxon>Albulidae</taxon>
        <taxon>Albula</taxon>
    </lineage>
</organism>